<dbReference type="Proteomes" id="UP000251889">
    <property type="component" value="Unassembled WGS sequence"/>
</dbReference>
<protein>
    <submittedName>
        <fullName evidence="5">Transcriptional regulator</fullName>
    </submittedName>
</protein>
<dbReference type="RefSeq" id="WP_112750178.1">
    <property type="nucleotide sequence ID" value="NZ_QMFY01000035.1"/>
</dbReference>
<dbReference type="CDD" id="cd00093">
    <property type="entry name" value="HTH_XRE"/>
    <property type="match status" value="1"/>
</dbReference>
<dbReference type="PROSITE" id="PS50943">
    <property type="entry name" value="HTH_CROC1"/>
    <property type="match status" value="1"/>
</dbReference>
<dbReference type="Pfam" id="PF13443">
    <property type="entry name" value="HTH_26"/>
    <property type="match status" value="1"/>
</dbReference>
<name>A0A364XVS0_9BACT</name>
<evidence type="ECO:0000313" key="6">
    <source>
        <dbReference type="Proteomes" id="UP000251889"/>
    </source>
</evidence>
<keyword evidence="1" id="KW-0805">Transcription regulation</keyword>
<dbReference type="OrthoDB" id="7865033at2"/>
<evidence type="ECO:0000259" key="4">
    <source>
        <dbReference type="PROSITE" id="PS50943"/>
    </source>
</evidence>
<evidence type="ECO:0000256" key="1">
    <source>
        <dbReference type="ARBA" id="ARBA00023015"/>
    </source>
</evidence>
<dbReference type="GO" id="GO:0003677">
    <property type="term" value="F:DNA binding"/>
    <property type="evidence" value="ECO:0007669"/>
    <property type="project" value="UniProtKB-KW"/>
</dbReference>
<dbReference type="PANTHER" id="PTHR46797">
    <property type="entry name" value="HTH-TYPE TRANSCRIPTIONAL REGULATOR"/>
    <property type="match status" value="1"/>
</dbReference>
<evidence type="ECO:0000256" key="3">
    <source>
        <dbReference type="ARBA" id="ARBA00023163"/>
    </source>
</evidence>
<dbReference type="Gene3D" id="1.10.260.40">
    <property type="entry name" value="lambda repressor-like DNA-binding domains"/>
    <property type="match status" value="1"/>
</dbReference>
<dbReference type="PANTHER" id="PTHR46797:SF23">
    <property type="entry name" value="HTH-TYPE TRANSCRIPTIONAL REGULATOR SUTR"/>
    <property type="match status" value="1"/>
</dbReference>
<organism evidence="5 6">
    <name type="scientific">Pseudochryseolinea flava</name>
    <dbReference type="NCBI Taxonomy" id="2059302"/>
    <lineage>
        <taxon>Bacteria</taxon>
        <taxon>Pseudomonadati</taxon>
        <taxon>Bacteroidota</taxon>
        <taxon>Cytophagia</taxon>
        <taxon>Cytophagales</taxon>
        <taxon>Fulvivirgaceae</taxon>
        <taxon>Pseudochryseolinea</taxon>
    </lineage>
</organism>
<keyword evidence="2" id="KW-0238">DNA-binding</keyword>
<reference evidence="5 6" key="1">
    <citation type="submission" date="2018-06" db="EMBL/GenBank/DDBJ databases">
        <title>Chryseolinea flavus sp. nov., a member of the phylum Bacteroidetes isolated from soil.</title>
        <authorList>
            <person name="Li Y."/>
            <person name="Wang J."/>
        </authorList>
    </citation>
    <scope>NUCLEOTIDE SEQUENCE [LARGE SCALE GENOMIC DNA]</scope>
    <source>
        <strain evidence="5 6">SDU1-6</strain>
    </source>
</reference>
<dbReference type="InterPro" id="IPR010982">
    <property type="entry name" value="Lambda_DNA-bd_dom_sf"/>
</dbReference>
<dbReference type="SMART" id="SM00530">
    <property type="entry name" value="HTH_XRE"/>
    <property type="match status" value="1"/>
</dbReference>
<proteinExistence type="predicted"/>
<dbReference type="SUPFAM" id="SSF47413">
    <property type="entry name" value="lambda repressor-like DNA-binding domains"/>
    <property type="match status" value="1"/>
</dbReference>
<feature type="domain" description="HTH cro/C1-type" evidence="4">
    <location>
        <begin position="10"/>
        <end position="64"/>
    </location>
</feature>
<gene>
    <name evidence="5" type="ORF">DQQ10_27550</name>
</gene>
<evidence type="ECO:0000313" key="5">
    <source>
        <dbReference type="EMBL" id="RAV97605.1"/>
    </source>
</evidence>
<dbReference type="InterPro" id="IPR001387">
    <property type="entry name" value="Cro/C1-type_HTH"/>
</dbReference>
<dbReference type="GO" id="GO:0005829">
    <property type="term" value="C:cytosol"/>
    <property type="evidence" value="ECO:0007669"/>
    <property type="project" value="TreeGrafter"/>
</dbReference>
<keyword evidence="6" id="KW-1185">Reference proteome</keyword>
<accession>A0A364XVS0</accession>
<evidence type="ECO:0000256" key="2">
    <source>
        <dbReference type="ARBA" id="ARBA00023125"/>
    </source>
</evidence>
<keyword evidence="3" id="KW-0804">Transcription</keyword>
<dbReference type="EMBL" id="QMFY01000035">
    <property type="protein sequence ID" value="RAV97605.1"/>
    <property type="molecule type" value="Genomic_DNA"/>
</dbReference>
<dbReference type="AlphaFoldDB" id="A0A364XVS0"/>
<dbReference type="InterPro" id="IPR050807">
    <property type="entry name" value="TransReg_Diox_bact_type"/>
</dbReference>
<comment type="caution">
    <text evidence="5">The sequence shown here is derived from an EMBL/GenBank/DDBJ whole genome shotgun (WGS) entry which is preliminary data.</text>
</comment>
<sequence length="70" mass="8077">MAEKLKINRLKVVLAEREISQKEFAKTLSFNPNTISRICNNEQQPTLKTLHKMAKALDVDIRELLIPTKD</sequence>
<dbReference type="GO" id="GO:0003700">
    <property type="term" value="F:DNA-binding transcription factor activity"/>
    <property type="evidence" value="ECO:0007669"/>
    <property type="project" value="TreeGrafter"/>
</dbReference>